<protein>
    <submittedName>
        <fullName evidence="6">Acyl-CoA dehydrogenase family protein</fullName>
    </submittedName>
</protein>
<dbReference type="Pfam" id="PF02771">
    <property type="entry name" value="Acyl-CoA_dh_N"/>
    <property type="match status" value="1"/>
</dbReference>
<dbReference type="RefSeq" id="WP_216876470.1">
    <property type="nucleotide sequence ID" value="NZ_JAERQM010000004.1"/>
</dbReference>
<evidence type="ECO:0000259" key="5">
    <source>
        <dbReference type="Pfam" id="PF02771"/>
    </source>
</evidence>
<dbReference type="InterPro" id="IPR052161">
    <property type="entry name" value="Mycobact_Acyl-CoA_DH"/>
</dbReference>
<evidence type="ECO:0000313" key="6">
    <source>
        <dbReference type="EMBL" id="MBU8544856.1"/>
    </source>
</evidence>
<dbReference type="InterPro" id="IPR006091">
    <property type="entry name" value="Acyl-CoA_Oxase/DH_mid-dom"/>
</dbReference>
<accession>A0ABS6HBK1</accession>
<keyword evidence="2" id="KW-0560">Oxidoreductase</keyword>
<feature type="domain" description="Acyl-CoA oxidase/dehydrogenase middle" evidence="4">
    <location>
        <begin position="125"/>
        <end position="220"/>
    </location>
</feature>
<evidence type="ECO:0000259" key="4">
    <source>
        <dbReference type="Pfam" id="PF02770"/>
    </source>
</evidence>
<gene>
    <name evidence="6" type="ORF">JJQ90_14135</name>
</gene>
<dbReference type="PANTHER" id="PTHR43292:SF3">
    <property type="entry name" value="ACYL-COA DEHYDROGENASE FADE29"/>
    <property type="match status" value="1"/>
</dbReference>
<dbReference type="Proteomes" id="UP000689967">
    <property type="component" value="Unassembled WGS sequence"/>
</dbReference>
<reference evidence="6 7" key="1">
    <citation type="submission" date="2021-01" db="EMBL/GenBank/DDBJ databases">
        <title>Roseomonas sp. nov, a bacterium isolated from an oil production mixture in Yumen Oilfield.</title>
        <authorList>
            <person name="Wu D."/>
        </authorList>
    </citation>
    <scope>NUCLEOTIDE SEQUENCE [LARGE SCALE GENOMIC DNA]</scope>
    <source>
        <strain evidence="6 7">ROY-5-3</strain>
    </source>
</reference>
<dbReference type="PANTHER" id="PTHR43292">
    <property type="entry name" value="ACYL-COA DEHYDROGENASE"/>
    <property type="match status" value="1"/>
</dbReference>
<evidence type="ECO:0000313" key="7">
    <source>
        <dbReference type="Proteomes" id="UP000689967"/>
    </source>
</evidence>
<dbReference type="Pfam" id="PF02770">
    <property type="entry name" value="Acyl-CoA_dh_M"/>
    <property type="match status" value="1"/>
</dbReference>
<proteinExistence type="predicted"/>
<keyword evidence="7" id="KW-1185">Reference proteome</keyword>
<keyword evidence="1" id="KW-0285">Flavoprotein</keyword>
<evidence type="ECO:0000256" key="2">
    <source>
        <dbReference type="ARBA" id="ARBA00023002"/>
    </source>
</evidence>
<feature type="domain" description="Acyl-CoA dehydrogenase/oxidase N-terminal" evidence="5">
    <location>
        <begin position="6"/>
        <end position="117"/>
    </location>
</feature>
<dbReference type="InterPro" id="IPR009075">
    <property type="entry name" value="AcylCo_DH/oxidase_C"/>
</dbReference>
<evidence type="ECO:0000259" key="3">
    <source>
        <dbReference type="Pfam" id="PF00441"/>
    </source>
</evidence>
<sequence length="402" mass="44999">MDLRFTAEERAFRAEVRDFIEANLPAETRQRMIEGRVPTKAQTVAWQRILNARGWAVPDWPEEHGGTGWTAVQRYIFREELQQTPAPQPLGFNTNMVGPIIIAFGTEAQKRHFLPRIRNIDDWWCQGFSEPGAGSDLASLKTRAVRDGDHYVVDGQKTWTTYAQNADWIFCLVRTNPQAAKRQEGISFLLIDMRSPGITVRPVITIDGGHEVNEVFFDNVRVPVSNLVGEENRGWDCAKLLLGHERTGAARVGVSKERLRRLKFMAGEAQENGRPLIEQQRIREKIAAIEVELKALEMTVLHVLAGGRRAGESRQADPASSILKLRGSEIAQSITELMMEVAGPYGLAAPGDPDAEGSNAPELMPEWARSAAPLYFNWRKLSIFGGTNEIQRQIMAKAFMGL</sequence>
<organism evidence="6 7">
    <name type="scientific">Falsiroseomonas oleicola</name>
    <dbReference type="NCBI Taxonomy" id="2801474"/>
    <lineage>
        <taxon>Bacteria</taxon>
        <taxon>Pseudomonadati</taxon>
        <taxon>Pseudomonadota</taxon>
        <taxon>Alphaproteobacteria</taxon>
        <taxon>Acetobacterales</taxon>
        <taxon>Roseomonadaceae</taxon>
        <taxon>Falsiroseomonas</taxon>
    </lineage>
</organism>
<evidence type="ECO:0000256" key="1">
    <source>
        <dbReference type="ARBA" id="ARBA00022630"/>
    </source>
</evidence>
<feature type="domain" description="Acyl-CoA dehydrogenase/oxidase C-terminal" evidence="3">
    <location>
        <begin position="232"/>
        <end position="398"/>
    </location>
</feature>
<dbReference type="EMBL" id="JAERQM010000004">
    <property type="protein sequence ID" value="MBU8544856.1"/>
    <property type="molecule type" value="Genomic_DNA"/>
</dbReference>
<dbReference type="Pfam" id="PF00441">
    <property type="entry name" value="Acyl-CoA_dh_1"/>
    <property type="match status" value="1"/>
</dbReference>
<name>A0ABS6HBK1_9PROT</name>
<comment type="caution">
    <text evidence="6">The sequence shown here is derived from an EMBL/GenBank/DDBJ whole genome shotgun (WGS) entry which is preliminary data.</text>
</comment>
<dbReference type="InterPro" id="IPR013786">
    <property type="entry name" value="AcylCoA_DH/ox_N"/>
</dbReference>